<proteinExistence type="predicted"/>
<dbReference type="eggNOG" id="ENOG5033BD3">
    <property type="taxonomic scope" value="Bacteria"/>
</dbReference>
<organism evidence="2 3">
    <name type="scientific">Bifidobacterium subtile</name>
    <dbReference type="NCBI Taxonomy" id="77635"/>
    <lineage>
        <taxon>Bacteria</taxon>
        <taxon>Bacillati</taxon>
        <taxon>Actinomycetota</taxon>
        <taxon>Actinomycetes</taxon>
        <taxon>Bifidobacteriales</taxon>
        <taxon>Bifidobacteriaceae</taxon>
        <taxon>Bifidobacterium</taxon>
    </lineage>
</organism>
<protein>
    <recommendedName>
        <fullName evidence="4">SPOR domain-containing protein</fullName>
    </recommendedName>
</protein>
<sequence>MAEEQQWYFNTVTGEPEQGMISPSSHRMGPYASREDALHAWDIVRRRNREWDNDDKQWNQWDEKQ</sequence>
<evidence type="ECO:0008006" key="4">
    <source>
        <dbReference type="Google" id="ProtNLM"/>
    </source>
</evidence>
<feature type="region of interest" description="Disordered" evidence="1">
    <location>
        <begin position="1"/>
        <end position="31"/>
    </location>
</feature>
<evidence type="ECO:0000313" key="3">
    <source>
        <dbReference type="Proteomes" id="UP000029055"/>
    </source>
</evidence>
<evidence type="ECO:0000313" key="2">
    <source>
        <dbReference type="EMBL" id="KFJ04662.1"/>
    </source>
</evidence>
<evidence type="ECO:0000256" key="1">
    <source>
        <dbReference type="SAM" id="MobiDB-lite"/>
    </source>
</evidence>
<name>A0A087EA61_9BIFI</name>
<gene>
    <name evidence="2" type="ORF">BISU_0673</name>
</gene>
<dbReference type="STRING" id="77635.BISU_0673"/>
<keyword evidence="3" id="KW-1185">Reference proteome</keyword>
<reference evidence="2 3" key="1">
    <citation type="submission" date="2014-03" db="EMBL/GenBank/DDBJ databases">
        <title>Genomics of Bifidobacteria.</title>
        <authorList>
            <person name="Ventura M."/>
            <person name="Milani C."/>
            <person name="Lugli G.A."/>
        </authorList>
    </citation>
    <scope>NUCLEOTIDE SEQUENCE [LARGE SCALE GENOMIC DNA]</scope>
    <source>
        <strain evidence="2 3">LMG 11597</strain>
    </source>
</reference>
<dbReference type="RefSeq" id="WP_024462730.1">
    <property type="nucleotide sequence ID" value="NZ_CP062939.1"/>
</dbReference>
<comment type="caution">
    <text evidence="2">The sequence shown here is derived from an EMBL/GenBank/DDBJ whole genome shotgun (WGS) entry which is preliminary data.</text>
</comment>
<dbReference type="Proteomes" id="UP000029055">
    <property type="component" value="Unassembled WGS sequence"/>
</dbReference>
<accession>A0A087EA61</accession>
<dbReference type="OrthoDB" id="3268477at2"/>
<dbReference type="EMBL" id="JGZR01000003">
    <property type="protein sequence ID" value="KFJ04662.1"/>
    <property type="molecule type" value="Genomic_DNA"/>
</dbReference>
<dbReference type="AlphaFoldDB" id="A0A087EA61"/>